<sequence>MAFDLRAALLRKEEVESARLMDFEFRQRARTFRLLAEALGASGDELVGEIALSDDAGILDRLVAERRLDRAELGASYARCRAEAYRQLVGELGDPTPHRLG</sequence>
<dbReference type="EMBL" id="CP012700">
    <property type="protein sequence ID" value="ALH82116.1"/>
    <property type="molecule type" value="Genomic_DNA"/>
</dbReference>
<accession>A0A0N9VCL2</accession>
<protein>
    <submittedName>
        <fullName evidence="1">Uncharacterized protein</fullName>
    </submittedName>
</protein>
<evidence type="ECO:0000313" key="1">
    <source>
        <dbReference type="EMBL" id="ALH82116.1"/>
    </source>
</evidence>
<reference evidence="1 2" key="1">
    <citation type="journal article" date="2015" name="Genome Announc.">
        <title>Complete Genome Sequence of Polypropylene Glycol- and Polyethylene Glycol-Degrading Sphingopyxis macrogoltabida Strain EY-1.</title>
        <authorList>
            <person name="Ohtsubo Y."/>
            <person name="Nagata Y."/>
            <person name="Numata M."/>
            <person name="Tsuchikane K."/>
            <person name="Hosoyama A."/>
            <person name="Yamazoe A."/>
            <person name="Tsuda M."/>
            <person name="Fujita N."/>
            <person name="Kawai F."/>
        </authorList>
    </citation>
    <scope>NUCLEOTIDE SEQUENCE [LARGE SCALE GENOMIC DNA]</scope>
    <source>
        <strain evidence="1 2">EY-1</strain>
    </source>
</reference>
<dbReference type="PATRIC" id="fig|33050.5.peg.3658"/>
<gene>
    <name evidence="1" type="ORF">AN936_17655</name>
</gene>
<dbReference type="OrthoDB" id="7428928at2"/>
<dbReference type="AlphaFoldDB" id="A0A0N9VCL2"/>
<dbReference type="RefSeq" id="WP_054589214.1">
    <property type="nucleotide sequence ID" value="NZ_CP012700.1"/>
</dbReference>
<dbReference type="Proteomes" id="UP000058074">
    <property type="component" value="Chromosome"/>
</dbReference>
<organism evidence="1 2">
    <name type="scientific">Sphingopyxis macrogoltabida</name>
    <name type="common">Sphingomonas macrogoltabidus</name>
    <dbReference type="NCBI Taxonomy" id="33050"/>
    <lineage>
        <taxon>Bacteria</taxon>
        <taxon>Pseudomonadati</taxon>
        <taxon>Pseudomonadota</taxon>
        <taxon>Alphaproteobacteria</taxon>
        <taxon>Sphingomonadales</taxon>
        <taxon>Sphingomonadaceae</taxon>
        <taxon>Sphingopyxis</taxon>
    </lineage>
</organism>
<dbReference type="KEGG" id="smag:AN936_17655"/>
<proteinExistence type="predicted"/>
<evidence type="ECO:0000313" key="2">
    <source>
        <dbReference type="Proteomes" id="UP000058074"/>
    </source>
</evidence>
<name>A0A0N9VCL2_SPHMC</name>